<accession>A0A9Q6EL92</accession>
<name>A0A9Q6EL92_NOSLI</name>
<comment type="caution">
    <text evidence="2">The sequence shown here is derived from an EMBL/GenBank/DDBJ whole genome shotgun (WGS) entry which is preliminary data.</text>
</comment>
<dbReference type="GeneID" id="57096688"/>
<sequence length="180" mass="20406">MSAKSSGCLGCLGSLVILTFIGSIFFGGGVLMRVGWFGFVLGKDPINRKQVIIDHSTNLEYSKKIAESSVQRFHTQLEQGKCQDIYQEANELFQKNFSQSQMLSICATIKQEIGTVNSAQITDWWGQPTDKESENYILLRYITVFSKSPVRETFVWLVKDNKSELVQFEINSQIQRSGEF</sequence>
<reference evidence="2 3" key="1">
    <citation type="submission" date="2015-02" db="EMBL/GenBank/DDBJ databases">
        <title>Nostoc linckia genome annotation.</title>
        <authorList>
            <person name="Zhou Z."/>
        </authorList>
    </citation>
    <scope>NUCLEOTIDE SEQUENCE [LARGE SCALE GENOMIC DNA]</scope>
    <source>
        <strain evidence="3">z8</strain>
    </source>
</reference>
<dbReference type="Proteomes" id="UP000222310">
    <property type="component" value="Unassembled WGS sequence"/>
</dbReference>
<evidence type="ECO:0000256" key="1">
    <source>
        <dbReference type="SAM" id="Phobius"/>
    </source>
</evidence>
<dbReference type="AlphaFoldDB" id="A0A9Q6EL92"/>
<keyword evidence="1" id="KW-0812">Transmembrane</keyword>
<organism evidence="2 3">
    <name type="scientific">Nostoc linckia z8</name>
    <dbReference type="NCBI Taxonomy" id="1628746"/>
    <lineage>
        <taxon>Bacteria</taxon>
        <taxon>Bacillati</taxon>
        <taxon>Cyanobacteriota</taxon>
        <taxon>Cyanophyceae</taxon>
        <taxon>Nostocales</taxon>
        <taxon>Nostocaceae</taxon>
        <taxon>Nostoc</taxon>
    </lineage>
</organism>
<evidence type="ECO:0000313" key="3">
    <source>
        <dbReference type="Proteomes" id="UP000222310"/>
    </source>
</evidence>
<gene>
    <name evidence="2" type="ORF">VF08_13230</name>
</gene>
<dbReference type="EMBL" id="LAHD01000031">
    <property type="protein sequence ID" value="PHK03856.1"/>
    <property type="molecule type" value="Genomic_DNA"/>
</dbReference>
<keyword evidence="1" id="KW-1133">Transmembrane helix</keyword>
<feature type="transmembrane region" description="Helical" evidence="1">
    <location>
        <begin position="12"/>
        <end position="41"/>
    </location>
</feature>
<dbReference type="RefSeq" id="WP_099072144.1">
    <property type="nucleotide sequence ID" value="NZ_LAHD01000031.1"/>
</dbReference>
<proteinExistence type="predicted"/>
<evidence type="ECO:0000313" key="2">
    <source>
        <dbReference type="EMBL" id="PHK03856.1"/>
    </source>
</evidence>
<keyword evidence="1" id="KW-0472">Membrane</keyword>
<protein>
    <submittedName>
        <fullName evidence="2">Uncharacterized protein</fullName>
    </submittedName>
</protein>